<evidence type="ECO:0000259" key="3">
    <source>
        <dbReference type="PROSITE" id="PS50042"/>
    </source>
</evidence>
<dbReference type="CDD" id="cd05401">
    <property type="entry name" value="NT_GlnE_GlnD_like"/>
    <property type="match status" value="1"/>
</dbReference>
<dbReference type="PROSITE" id="PS50042">
    <property type="entry name" value="CNMP_BINDING_3"/>
    <property type="match status" value="1"/>
</dbReference>
<dbReference type="Pfam" id="PF10335">
    <property type="entry name" value="DUF294_C"/>
    <property type="match status" value="1"/>
</dbReference>
<feature type="domain" description="Cyclic nucleotide-binding" evidence="3">
    <location>
        <begin position="17"/>
        <end position="124"/>
    </location>
</feature>
<dbReference type="InterPro" id="IPR046342">
    <property type="entry name" value="CBS_dom_sf"/>
</dbReference>
<feature type="domain" description="CBS" evidence="4">
    <location>
        <begin position="222"/>
        <end position="282"/>
    </location>
</feature>
<sequence length="617" mass="66643">MSVELDEVSGFLAQHEPFSRLPEEALAEVTAAMTMEYVRRGQEIVSLGQRNDNLHVIRTGAVDVIGDEGILLDRRDAGRTFGYSTLVGEPESRYTVTAVEDTLLLVMPREAFAALAEKHPDIDRFYSSLSLRISRAAAELRSDPAQDVLATGVREMMGDRGAVQTDAATSIRDAARAMIDGNVSSLIVTSGGVLAGILTDKDLRGRVVAGGVDPARPVAEVMTPDPVTISPDALAFEAILLMSELGVHHLPVVEEGRTVGVVSSGDLSRLLKANPIFLTADLSRRGVAELEGAYRRAAETAIRLIDRGAGARESAQVLTTVGDALVRRLITLFEESAGPTPVEYAFVAVGSQGRREMGPASDQDNALILADDYDEASHGDYFERLSTFVCTGLDRAGQVVCPGGMMAMNPEWRMTRSEWMDTFHRWIMAPQPDALLNAQIYFDMRALAGAPELAEDVHAAAVELAAGAPRLHAHLAALASRREPPLGFFRGFVVEKNGEYADTLDVKKGGTAALVQMARLYAIKAGVTAVGTRERFELSAGHSLSPQGAENLLDAFDFLSALTHRYQAQQLRAGNAPDYHIDPAQLTTSNRENLRDAFQIIKKMQTALSSAHPVRSI</sequence>
<evidence type="ECO:0000313" key="5">
    <source>
        <dbReference type="EMBL" id="AIT60928.1"/>
    </source>
</evidence>
<dbReference type="PROSITE" id="PS51371">
    <property type="entry name" value="CBS"/>
    <property type="match status" value="2"/>
</dbReference>
<dbReference type="Gene3D" id="3.10.580.10">
    <property type="entry name" value="CBS-domain"/>
    <property type="match status" value="1"/>
</dbReference>
<evidence type="ECO:0000313" key="6">
    <source>
        <dbReference type="Proteomes" id="UP000029914"/>
    </source>
</evidence>
<dbReference type="InterPro" id="IPR005105">
    <property type="entry name" value="GlnD_Uridyltrans_N"/>
</dbReference>
<dbReference type="PANTHER" id="PTHR48108">
    <property type="entry name" value="CBS DOMAIN-CONTAINING PROTEIN CBSX2, CHLOROPLASTIC"/>
    <property type="match status" value="1"/>
</dbReference>
<dbReference type="eggNOG" id="COG2905">
    <property type="taxonomic scope" value="Bacteria"/>
</dbReference>
<keyword evidence="2" id="KW-0129">CBS domain</keyword>
<dbReference type="CDD" id="cd00038">
    <property type="entry name" value="CAP_ED"/>
    <property type="match status" value="1"/>
</dbReference>
<keyword evidence="5" id="KW-0418">Kinase</keyword>
<keyword evidence="6" id="KW-1185">Reference proteome</keyword>
<evidence type="ECO:0000256" key="2">
    <source>
        <dbReference type="PROSITE-ProRule" id="PRU00703"/>
    </source>
</evidence>
<dbReference type="GO" id="GO:0008773">
    <property type="term" value="F:[protein-PII] uridylyltransferase activity"/>
    <property type="evidence" value="ECO:0007669"/>
    <property type="project" value="InterPro"/>
</dbReference>
<dbReference type="InterPro" id="IPR014710">
    <property type="entry name" value="RmlC-like_jellyroll"/>
</dbReference>
<dbReference type="InterPro" id="IPR000595">
    <property type="entry name" value="cNMP-bd_dom"/>
</dbReference>
<dbReference type="GO" id="GO:0016301">
    <property type="term" value="F:kinase activity"/>
    <property type="evidence" value="ECO:0007669"/>
    <property type="project" value="UniProtKB-KW"/>
</dbReference>
<dbReference type="PANTHER" id="PTHR48108:SF31">
    <property type="entry name" value="CBS DOMAIN AND CYCLIC NUCLEOTIDE-REGULATED NUCLEOTIDYLTRANSFERASE"/>
    <property type="match status" value="1"/>
</dbReference>
<dbReference type="RefSeq" id="WP_018022556.1">
    <property type="nucleotide sequence ID" value="NZ_AQUX01000009.1"/>
</dbReference>
<dbReference type="SMART" id="SM00100">
    <property type="entry name" value="cNMP"/>
    <property type="match status" value="1"/>
</dbReference>
<dbReference type="InterPro" id="IPR018490">
    <property type="entry name" value="cNMP-bd_dom_sf"/>
</dbReference>
<dbReference type="SMART" id="SM00116">
    <property type="entry name" value="CBS"/>
    <property type="match status" value="2"/>
</dbReference>
<dbReference type="SUPFAM" id="SSF81301">
    <property type="entry name" value="Nucleotidyltransferase"/>
    <property type="match status" value="1"/>
</dbReference>
<keyword evidence="5" id="KW-0808">Transferase</keyword>
<dbReference type="AlphaFoldDB" id="A0A097IFM1"/>
<dbReference type="OrthoDB" id="9789996at2"/>
<dbReference type="KEGG" id="cdo:CDOO_06395"/>
<dbReference type="InterPro" id="IPR043519">
    <property type="entry name" value="NT_sf"/>
</dbReference>
<dbReference type="Pfam" id="PF00027">
    <property type="entry name" value="cNMP_binding"/>
    <property type="match status" value="1"/>
</dbReference>
<gene>
    <name evidence="5" type="ORF">CDOO_06395</name>
</gene>
<reference evidence="5 6" key="1">
    <citation type="submission" date="2013-09" db="EMBL/GenBank/DDBJ databases">
        <title>Complete genome sequence of Corynebacterium doosanense CAU 212(T) (=DSM 45436(T)), isolated from activated sludge.</title>
        <authorList>
            <person name="Schaffert L."/>
            <person name="Albersmeier A."/>
            <person name="Kalinowski J."/>
            <person name="Ruckert C."/>
        </authorList>
    </citation>
    <scope>NUCLEOTIDE SEQUENCE [LARGE SCALE GENOMIC DNA]</scope>
    <source>
        <strain evidence="5 6">CAU 212</strain>
    </source>
</reference>
<dbReference type="HOGENOM" id="CLU_027866_1_0_11"/>
<dbReference type="InterPro" id="IPR000644">
    <property type="entry name" value="CBS_dom"/>
</dbReference>
<dbReference type="SUPFAM" id="SSF54631">
    <property type="entry name" value="CBS-domain pair"/>
    <property type="match status" value="1"/>
</dbReference>
<dbReference type="Pfam" id="PF03445">
    <property type="entry name" value="DUF294"/>
    <property type="match status" value="1"/>
</dbReference>
<evidence type="ECO:0000259" key="4">
    <source>
        <dbReference type="PROSITE" id="PS51371"/>
    </source>
</evidence>
<dbReference type="STRING" id="558173.CDOO_06395"/>
<protein>
    <submittedName>
        <fullName evidence="5">Histidine kinase</fullName>
    </submittedName>
</protein>
<dbReference type="CDD" id="cd04587">
    <property type="entry name" value="CBS_pair_CAP-ED_NT_Pol-beta-like_DUF294_assoc"/>
    <property type="match status" value="1"/>
</dbReference>
<proteinExistence type="predicted"/>
<dbReference type="Gene3D" id="2.60.120.10">
    <property type="entry name" value="Jelly Rolls"/>
    <property type="match status" value="1"/>
</dbReference>
<organism evidence="5 6">
    <name type="scientific">Corynebacterium doosanense CAU 212 = DSM 45436</name>
    <dbReference type="NCBI Taxonomy" id="558173"/>
    <lineage>
        <taxon>Bacteria</taxon>
        <taxon>Bacillati</taxon>
        <taxon>Actinomycetota</taxon>
        <taxon>Actinomycetes</taxon>
        <taxon>Mycobacteriales</taxon>
        <taxon>Corynebacteriaceae</taxon>
        <taxon>Corynebacterium</taxon>
    </lineage>
</organism>
<keyword evidence="1" id="KW-0677">Repeat</keyword>
<dbReference type="Proteomes" id="UP000029914">
    <property type="component" value="Chromosome"/>
</dbReference>
<accession>A0A097IFM1</accession>
<name>A0A097IFM1_9CORY</name>
<dbReference type="Pfam" id="PF00571">
    <property type="entry name" value="CBS"/>
    <property type="match status" value="2"/>
</dbReference>
<dbReference type="EMBL" id="CP006764">
    <property type="protein sequence ID" value="AIT60928.1"/>
    <property type="molecule type" value="Genomic_DNA"/>
</dbReference>
<dbReference type="SUPFAM" id="SSF51206">
    <property type="entry name" value="cAMP-binding domain-like"/>
    <property type="match status" value="1"/>
</dbReference>
<dbReference type="InterPro" id="IPR051462">
    <property type="entry name" value="CBS_domain-containing"/>
</dbReference>
<evidence type="ECO:0000256" key="1">
    <source>
        <dbReference type="ARBA" id="ARBA00022737"/>
    </source>
</evidence>
<dbReference type="InterPro" id="IPR018821">
    <property type="entry name" value="DUF294_put_nucleoTrafse_sb-bd"/>
</dbReference>
<feature type="domain" description="CBS" evidence="4">
    <location>
        <begin position="156"/>
        <end position="218"/>
    </location>
</feature>